<proteinExistence type="predicted"/>
<accession>A0A4Q9MN58</accession>
<evidence type="ECO:0000313" key="1">
    <source>
        <dbReference type="EMBL" id="TBU27611.1"/>
    </source>
</evidence>
<dbReference type="AlphaFoldDB" id="A0A4Q9MN58"/>
<sequence length="77" mass="8347">MGLEPAAATHQTCSSSFAHRPLSDLARSVSPQSSPRHLRMRLACFARCYVGADHWCVICVLAGSCTAWICCVVCHVL</sequence>
<dbReference type="EMBL" id="ML143430">
    <property type="protein sequence ID" value="TBU27611.1"/>
    <property type="molecule type" value="Genomic_DNA"/>
</dbReference>
<dbReference type="Proteomes" id="UP000292957">
    <property type="component" value="Unassembled WGS sequence"/>
</dbReference>
<gene>
    <name evidence="1" type="ORF">BD311DRAFT_372667</name>
</gene>
<protein>
    <submittedName>
        <fullName evidence="1">Uncharacterized protein</fullName>
    </submittedName>
</protein>
<name>A0A4Q9MN58_9APHY</name>
<reference evidence="1" key="1">
    <citation type="submission" date="2019-01" db="EMBL/GenBank/DDBJ databases">
        <title>Draft genome sequences of three monokaryotic isolates of the white-rot basidiomycete fungus Dichomitus squalens.</title>
        <authorList>
            <consortium name="DOE Joint Genome Institute"/>
            <person name="Lopez S.C."/>
            <person name="Andreopoulos B."/>
            <person name="Pangilinan J."/>
            <person name="Lipzen A."/>
            <person name="Riley R."/>
            <person name="Ahrendt S."/>
            <person name="Ng V."/>
            <person name="Barry K."/>
            <person name="Daum C."/>
            <person name="Grigoriev I.V."/>
            <person name="Hilden K.S."/>
            <person name="Makela M.R."/>
            <person name="de Vries R.P."/>
        </authorList>
    </citation>
    <scope>NUCLEOTIDE SEQUENCE [LARGE SCALE GENOMIC DNA]</scope>
    <source>
        <strain evidence="1">OM18370.1</strain>
    </source>
</reference>
<organism evidence="1">
    <name type="scientific">Dichomitus squalens</name>
    <dbReference type="NCBI Taxonomy" id="114155"/>
    <lineage>
        <taxon>Eukaryota</taxon>
        <taxon>Fungi</taxon>
        <taxon>Dikarya</taxon>
        <taxon>Basidiomycota</taxon>
        <taxon>Agaricomycotina</taxon>
        <taxon>Agaricomycetes</taxon>
        <taxon>Polyporales</taxon>
        <taxon>Polyporaceae</taxon>
        <taxon>Dichomitus</taxon>
    </lineage>
</organism>